<dbReference type="OrthoDB" id="9803237at2"/>
<comment type="similarity">
    <text evidence="2 13">Belongs to the DNA polymerase type-C family. DnaE2 subfamily.</text>
</comment>
<keyword evidence="7 13" id="KW-0548">Nucleotidyltransferase</keyword>
<comment type="catalytic activity">
    <reaction evidence="12 13">
        <text>DNA(n) + a 2'-deoxyribonucleoside 5'-triphosphate = DNA(n+1) + diphosphate</text>
        <dbReference type="Rhea" id="RHEA:22508"/>
        <dbReference type="Rhea" id="RHEA-COMP:17339"/>
        <dbReference type="Rhea" id="RHEA-COMP:17340"/>
        <dbReference type="ChEBI" id="CHEBI:33019"/>
        <dbReference type="ChEBI" id="CHEBI:61560"/>
        <dbReference type="ChEBI" id="CHEBI:173112"/>
        <dbReference type="EC" id="2.7.7.7"/>
    </reaction>
</comment>
<keyword evidence="20" id="KW-1185">Reference proteome</keyword>
<evidence type="ECO:0000256" key="9">
    <source>
        <dbReference type="ARBA" id="ARBA00022763"/>
    </source>
</evidence>
<evidence type="ECO:0000256" key="2">
    <source>
        <dbReference type="ARBA" id="ARBA00007391"/>
    </source>
</evidence>
<evidence type="ECO:0000256" key="13">
    <source>
        <dbReference type="HAMAP-Rule" id="MF_01902"/>
    </source>
</evidence>
<keyword evidence="8 13" id="KW-0235">DNA replication</keyword>
<evidence type="ECO:0000256" key="10">
    <source>
        <dbReference type="ARBA" id="ARBA00022932"/>
    </source>
</evidence>
<evidence type="ECO:0000256" key="5">
    <source>
        <dbReference type="ARBA" id="ARBA00022490"/>
    </source>
</evidence>
<dbReference type="NCBIfam" id="TIGR00594">
    <property type="entry name" value="polc"/>
    <property type="match status" value="1"/>
</dbReference>
<evidence type="ECO:0000256" key="3">
    <source>
        <dbReference type="ARBA" id="ARBA00012417"/>
    </source>
</evidence>
<feature type="domain" description="OB" evidence="15">
    <location>
        <begin position="993"/>
        <end position="1062"/>
    </location>
</feature>
<protein>
    <recommendedName>
        <fullName evidence="4 13">Error-prone DNA polymerase</fullName>
        <ecNumber evidence="3 13">2.7.7.7</ecNumber>
    </recommendedName>
</protein>
<dbReference type="InterPro" id="IPR029460">
    <property type="entry name" value="DNAPol_HHH"/>
</dbReference>
<gene>
    <name evidence="13 19" type="primary">dnaE2</name>
    <name evidence="19" type="ORF">GCM10011499_05430</name>
</gene>
<dbReference type="Pfam" id="PF17657">
    <property type="entry name" value="DNA_pol3_finger"/>
    <property type="match status" value="1"/>
</dbReference>
<dbReference type="PANTHER" id="PTHR32294:SF4">
    <property type="entry name" value="ERROR-PRONE DNA POLYMERASE"/>
    <property type="match status" value="1"/>
</dbReference>
<dbReference type="GO" id="GO:0006281">
    <property type="term" value="P:DNA repair"/>
    <property type="evidence" value="ECO:0007669"/>
    <property type="project" value="UniProtKB-UniRule"/>
</dbReference>
<dbReference type="HAMAP" id="MF_01902">
    <property type="entry name" value="DNApol_error_prone"/>
    <property type="match status" value="1"/>
</dbReference>
<evidence type="ECO:0000313" key="19">
    <source>
        <dbReference type="EMBL" id="GGA38933.1"/>
    </source>
</evidence>
<evidence type="ECO:0000259" key="16">
    <source>
        <dbReference type="Pfam" id="PF07733"/>
    </source>
</evidence>
<evidence type="ECO:0000256" key="8">
    <source>
        <dbReference type="ARBA" id="ARBA00022705"/>
    </source>
</evidence>
<comment type="caution">
    <text evidence="19">The sequence shown here is derived from an EMBL/GenBank/DDBJ whole genome shotgun (WGS) entry which is preliminary data.</text>
</comment>
<dbReference type="Proteomes" id="UP000596977">
    <property type="component" value="Unassembled WGS sequence"/>
</dbReference>
<dbReference type="PANTHER" id="PTHR32294">
    <property type="entry name" value="DNA POLYMERASE III SUBUNIT ALPHA"/>
    <property type="match status" value="1"/>
</dbReference>
<feature type="domain" description="DNA polymerase III alpha subunit finger" evidence="18">
    <location>
        <begin position="575"/>
        <end position="745"/>
    </location>
</feature>
<keyword evidence="5 13" id="KW-0963">Cytoplasm</keyword>
<dbReference type="Pfam" id="PF07733">
    <property type="entry name" value="DNA_pol3_alpha"/>
    <property type="match status" value="1"/>
</dbReference>
<evidence type="ECO:0000259" key="17">
    <source>
        <dbReference type="Pfam" id="PF14579"/>
    </source>
</evidence>
<evidence type="ECO:0000256" key="14">
    <source>
        <dbReference type="SAM" id="MobiDB-lite"/>
    </source>
</evidence>
<dbReference type="Pfam" id="PF01336">
    <property type="entry name" value="tRNA_anti-codon"/>
    <property type="match status" value="1"/>
</dbReference>
<dbReference type="CDD" id="cd07434">
    <property type="entry name" value="PHP_PolIIIA_DnaE2"/>
    <property type="match status" value="1"/>
</dbReference>
<feature type="region of interest" description="Disordered" evidence="14">
    <location>
        <begin position="1095"/>
        <end position="1116"/>
    </location>
</feature>
<dbReference type="GO" id="GO:0006260">
    <property type="term" value="P:DNA replication"/>
    <property type="evidence" value="ECO:0007669"/>
    <property type="project" value="UniProtKB-KW"/>
</dbReference>
<keyword evidence="9 13" id="KW-0227">DNA damage</keyword>
<dbReference type="Gene3D" id="3.20.20.140">
    <property type="entry name" value="Metal-dependent hydrolases"/>
    <property type="match status" value="1"/>
</dbReference>
<keyword evidence="11 13" id="KW-0234">DNA repair</keyword>
<name>A0A916R7N6_9HYPH</name>
<evidence type="ECO:0000256" key="6">
    <source>
        <dbReference type="ARBA" id="ARBA00022679"/>
    </source>
</evidence>
<dbReference type="GO" id="GO:0005737">
    <property type="term" value="C:cytoplasm"/>
    <property type="evidence" value="ECO:0007669"/>
    <property type="project" value="UniProtKB-SubCell"/>
</dbReference>
<evidence type="ECO:0000259" key="15">
    <source>
        <dbReference type="Pfam" id="PF01336"/>
    </source>
</evidence>
<comment type="function">
    <text evidence="13">DNA polymerase involved in damage-induced mutagenesis and translesion synthesis (TLS). It is not the major replicative DNA polymerase.</text>
</comment>
<feature type="domain" description="DNA polymerase helix-hairpin-helix motif" evidence="17">
    <location>
        <begin position="820"/>
        <end position="908"/>
    </location>
</feature>
<dbReference type="InterPro" id="IPR004805">
    <property type="entry name" value="DnaE2/DnaE/PolC"/>
</dbReference>
<dbReference type="InterPro" id="IPR011708">
    <property type="entry name" value="DNA_pol3_alpha_NTPase_dom"/>
</dbReference>
<evidence type="ECO:0000256" key="1">
    <source>
        <dbReference type="ARBA" id="ARBA00004496"/>
    </source>
</evidence>
<dbReference type="Gene3D" id="1.10.150.870">
    <property type="match status" value="1"/>
</dbReference>
<evidence type="ECO:0000256" key="4">
    <source>
        <dbReference type="ARBA" id="ARBA00017273"/>
    </source>
</evidence>
<dbReference type="GO" id="GO:0003676">
    <property type="term" value="F:nucleic acid binding"/>
    <property type="evidence" value="ECO:0007669"/>
    <property type="project" value="InterPro"/>
</dbReference>
<evidence type="ECO:0000256" key="7">
    <source>
        <dbReference type="ARBA" id="ARBA00022695"/>
    </source>
</evidence>
<organism evidence="19 20">
    <name type="scientific">Pelagibacterium lentulum</name>
    <dbReference type="NCBI Taxonomy" id="2029865"/>
    <lineage>
        <taxon>Bacteria</taxon>
        <taxon>Pseudomonadati</taxon>
        <taxon>Pseudomonadota</taxon>
        <taxon>Alphaproteobacteria</taxon>
        <taxon>Hyphomicrobiales</taxon>
        <taxon>Devosiaceae</taxon>
        <taxon>Pelagibacterium</taxon>
    </lineage>
</organism>
<dbReference type="Pfam" id="PF14579">
    <property type="entry name" value="HHH_6"/>
    <property type="match status" value="1"/>
</dbReference>
<dbReference type="InterPro" id="IPR004365">
    <property type="entry name" value="NA-bd_OB_tRNA"/>
</dbReference>
<sequence length="1116" mass="125681">MIAYSEPVAATNFSFLRGASHPQDMVLSALLLGYRGIGIADRNSVAGVVRAYALLEDLREGILPMEKLREGSGPGEYILIDRHRDLLAPFTQKQLQERARAFKLIVGARLVFGGNMPDIVAYPKDRDGWGQLCRLLTKGNLKHNQKGLCDLEFGDLLFSCSGLALVVMPSRKTGILRTILPQLKKATRDATWLAATMGYTGSDLRQLHELGALAADANVPLIASNDPLYHDAGQRDLQDILTCIREGITIDNAGKRLEANAERHLKSPEEMARLFSLAPQVIAETQNLFSQIDFSLKQLRYQYPEEPIPPGWTPQQWLEELTWRHAGMRYRDGIPEKVATLLRDELKLIADFDYACYFLTINDIVRVARDKGILCQGRGSAANSAVCYVLGITAVDPNEHELLFARFLSKERKEPPDIDVDFEHERREEIIQHIYQTYGRHRAGIAATVISYRPKSAIREVGKALGLSEDITARIASTVWGSWSREKPIKDHIKQAGLDPDNPHIMRAMGFASRLLGFPRHLSQHVGGFVLTQDRLDSYVPIAPAAMDDRTFIEWDKDDIDRLGMMKVDVLALGMLTCIRKAFELLHTHYGKDYELADIEHDPAVYEMLEKGDSIGVFQVESRAQINMLPRLKPKVFYDLVIQVAIVRPGPIQGNMVHPYLRRRSDEEDVDYPSPAPPHDPHELRNVLERTLGVPLFQEQAMKIAMVAAEFTDVEANQLRKAMATFRRNGTIGRFETMMVERMVGRGYTRDFAKRCFDQIKGFGDYGFPESHAASFAKLVYVSAWIKCHYPDVFACALLNAQPMGFYAPAQIVRDAREHGVEVRPVDINHSFKENTLEPHQGRYRALRIGFRQIDGFKSEWAERLTALRNEGYKSIEDFWQRTGRPHRAITLLADADAFGSLGLDRRAAGWAAQRLPADTPLPLFAAARSQELAQEAEIDLPQMALSEHVIADYQTIRLSLKAHPMTFIRNELDLKGITSCAGLAAKPDGAWVKVAGLVLVRQRPGNGNAIFMTLEDETGIANGLLWASRFERYRRPLMASRLAIIEGKVQKSKEEVIHVIMNAVHDHSELLDQFALAQKIVPELSKADEVKRPIMSRNNGHPRNARIVPKSRDFH</sequence>
<dbReference type="EMBL" id="BMKB01000001">
    <property type="protein sequence ID" value="GGA38933.1"/>
    <property type="molecule type" value="Genomic_DNA"/>
</dbReference>
<accession>A0A916R7N6</accession>
<evidence type="ECO:0000256" key="12">
    <source>
        <dbReference type="ARBA" id="ARBA00049244"/>
    </source>
</evidence>
<comment type="subcellular location">
    <subcellularLocation>
        <location evidence="1 13">Cytoplasm</location>
    </subcellularLocation>
</comment>
<dbReference type="AlphaFoldDB" id="A0A916R7N6"/>
<keyword evidence="10 13" id="KW-0239">DNA-directed DNA polymerase</keyword>
<dbReference type="GO" id="GO:0008408">
    <property type="term" value="F:3'-5' exonuclease activity"/>
    <property type="evidence" value="ECO:0007669"/>
    <property type="project" value="InterPro"/>
</dbReference>
<dbReference type="CDD" id="cd04485">
    <property type="entry name" value="DnaE_OBF"/>
    <property type="match status" value="1"/>
</dbReference>
<dbReference type="RefSeq" id="WP_127073422.1">
    <property type="nucleotide sequence ID" value="NZ_BMKB01000001.1"/>
</dbReference>
<dbReference type="InterPro" id="IPR040982">
    <property type="entry name" value="DNA_pol3_finger"/>
</dbReference>
<dbReference type="EC" id="2.7.7.7" evidence="3 13"/>
<dbReference type="NCBIfam" id="NF004225">
    <property type="entry name" value="PRK05672.1"/>
    <property type="match status" value="1"/>
</dbReference>
<reference evidence="19 20" key="1">
    <citation type="journal article" date="2014" name="Int. J. Syst. Evol. Microbiol.">
        <title>Complete genome sequence of Corynebacterium casei LMG S-19264T (=DSM 44701T), isolated from a smear-ripened cheese.</title>
        <authorList>
            <consortium name="US DOE Joint Genome Institute (JGI-PGF)"/>
            <person name="Walter F."/>
            <person name="Albersmeier A."/>
            <person name="Kalinowski J."/>
            <person name="Ruckert C."/>
        </authorList>
    </citation>
    <scope>NUCLEOTIDE SEQUENCE [LARGE SCALE GENOMIC DNA]</scope>
    <source>
        <strain evidence="19 20">CGMCC 1.15896</strain>
    </source>
</reference>
<dbReference type="GO" id="GO:0003887">
    <property type="term" value="F:DNA-directed DNA polymerase activity"/>
    <property type="evidence" value="ECO:0007669"/>
    <property type="project" value="UniProtKB-UniRule"/>
</dbReference>
<proteinExistence type="inferred from homology"/>
<feature type="domain" description="Bacterial DNA polymerase III alpha subunit NTPase" evidence="16">
    <location>
        <begin position="316"/>
        <end position="572"/>
    </location>
</feature>
<evidence type="ECO:0000313" key="20">
    <source>
        <dbReference type="Proteomes" id="UP000596977"/>
    </source>
</evidence>
<keyword evidence="6 13" id="KW-0808">Transferase</keyword>
<dbReference type="InterPro" id="IPR023073">
    <property type="entry name" value="DnaE2"/>
</dbReference>
<evidence type="ECO:0000259" key="18">
    <source>
        <dbReference type="Pfam" id="PF17657"/>
    </source>
</evidence>
<evidence type="ECO:0000256" key="11">
    <source>
        <dbReference type="ARBA" id="ARBA00023204"/>
    </source>
</evidence>